<feature type="signal peptide" evidence="1">
    <location>
        <begin position="1"/>
        <end position="22"/>
    </location>
</feature>
<dbReference type="OrthoDB" id="2680157at2"/>
<gene>
    <name evidence="2" type="ORF">ADA01nite_06590</name>
</gene>
<dbReference type="AlphaFoldDB" id="A0A511V2W1"/>
<keyword evidence="3" id="KW-1185">Reference proteome</keyword>
<evidence type="ECO:0000256" key="1">
    <source>
        <dbReference type="SAM" id="SignalP"/>
    </source>
</evidence>
<comment type="caution">
    <text evidence="2">The sequence shown here is derived from an EMBL/GenBank/DDBJ whole genome shotgun (WGS) entry which is preliminary data.</text>
</comment>
<feature type="chain" id="PRO_5038523394" description="Sporulation lipoprotein YhcN/YlaJ" evidence="1">
    <location>
        <begin position="23"/>
        <end position="212"/>
    </location>
</feature>
<protein>
    <recommendedName>
        <fullName evidence="4">Sporulation lipoprotein YhcN/YlaJ</fullName>
    </recommendedName>
</protein>
<organism evidence="2 3">
    <name type="scientific">Aneurinibacillus danicus</name>
    <dbReference type="NCBI Taxonomy" id="267746"/>
    <lineage>
        <taxon>Bacteria</taxon>
        <taxon>Bacillati</taxon>
        <taxon>Bacillota</taxon>
        <taxon>Bacilli</taxon>
        <taxon>Bacillales</taxon>
        <taxon>Paenibacillaceae</taxon>
        <taxon>Aneurinibacillus group</taxon>
        <taxon>Aneurinibacillus</taxon>
    </lineage>
</organism>
<dbReference type="RefSeq" id="WP_146808490.1">
    <property type="nucleotide sequence ID" value="NZ_BJXX01000028.1"/>
</dbReference>
<evidence type="ECO:0000313" key="3">
    <source>
        <dbReference type="Proteomes" id="UP000321157"/>
    </source>
</evidence>
<reference evidence="2 3" key="1">
    <citation type="submission" date="2019-07" db="EMBL/GenBank/DDBJ databases">
        <title>Whole genome shotgun sequence of Aneurinibacillus danicus NBRC 102444.</title>
        <authorList>
            <person name="Hosoyama A."/>
            <person name="Uohara A."/>
            <person name="Ohji S."/>
            <person name="Ichikawa N."/>
        </authorList>
    </citation>
    <scope>NUCLEOTIDE SEQUENCE [LARGE SCALE GENOMIC DNA]</scope>
    <source>
        <strain evidence="2 3">NBRC 102444</strain>
    </source>
</reference>
<dbReference type="InterPro" id="IPR019076">
    <property type="entry name" value="Spore_lipoprot_YhcN/YlaJ-like"/>
</dbReference>
<name>A0A511V2W1_9BACL</name>
<dbReference type="PROSITE" id="PS51257">
    <property type="entry name" value="PROKAR_LIPOPROTEIN"/>
    <property type="match status" value="1"/>
</dbReference>
<evidence type="ECO:0000313" key="2">
    <source>
        <dbReference type="EMBL" id="GEN33199.1"/>
    </source>
</evidence>
<dbReference type="Pfam" id="PF09580">
    <property type="entry name" value="Spore_YhcN_YlaJ"/>
    <property type="match status" value="1"/>
</dbReference>
<sequence length="212" mass="23034">MYKPVKMVVAASLALTMAGTLAACGPRTGTDNAARTQSETYRLNQYNTNGTTMNDNLGIRPYGTQYYGLRPDMARLYPYPNAVPDRYNAYGVRPDGTAQQNQQVAERIARIASNVNGVTRATVVVHGNDAVIGIEGSTASNMKMLERSVYEAVKRAEPGYAVHVTADKTLTQRIRTLSDRMGGMGANALRTTGRDIAVLIRDIGRSVTAPFR</sequence>
<proteinExistence type="predicted"/>
<dbReference type="Proteomes" id="UP000321157">
    <property type="component" value="Unassembled WGS sequence"/>
</dbReference>
<accession>A0A511V2W1</accession>
<dbReference type="EMBL" id="BJXX01000028">
    <property type="protein sequence ID" value="GEN33199.1"/>
    <property type="molecule type" value="Genomic_DNA"/>
</dbReference>
<evidence type="ECO:0008006" key="4">
    <source>
        <dbReference type="Google" id="ProtNLM"/>
    </source>
</evidence>
<keyword evidence="1" id="KW-0732">Signal</keyword>